<sequence>MLEQYQKEVFPVLQEEFGYQNP</sequence>
<organism evidence="1">
    <name type="scientific">marine metagenome</name>
    <dbReference type="NCBI Taxonomy" id="408172"/>
    <lineage>
        <taxon>unclassified sequences</taxon>
        <taxon>metagenomes</taxon>
        <taxon>ecological metagenomes</taxon>
    </lineage>
</organism>
<dbReference type="AlphaFoldDB" id="A0A382XXP2"/>
<accession>A0A382XXP2</accession>
<gene>
    <name evidence="1" type="ORF">METZ01_LOCUS428736</name>
</gene>
<evidence type="ECO:0000313" key="1">
    <source>
        <dbReference type="EMBL" id="SVD75882.1"/>
    </source>
</evidence>
<name>A0A382XXP2_9ZZZZ</name>
<reference evidence="1" key="1">
    <citation type="submission" date="2018-05" db="EMBL/GenBank/DDBJ databases">
        <authorList>
            <person name="Lanie J.A."/>
            <person name="Ng W.-L."/>
            <person name="Kazmierczak K.M."/>
            <person name="Andrzejewski T.M."/>
            <person name="Davidsen T.M."/>
            <person name="Wayne K.J."/>
            <person name="Tettelin H."/>
            <person name="Glass J.I."/>
            <person name="Rusch D."/>
            <person name="Podicherti R."/>
            <person name="Tsui H.-C.T."/>
            <person name="Winkler M.E."/>
        </authorList>
    </citation>
    <scope>NUCLEOTIDE SEQUENCE</scope>
</reference>
<feature type="non-terminal residue" evidence="1">
    <location>
        <position position="22"/>
    </location>
</feature>
<proteinExistence type="predicted"/>
<protein>
    <submittedName>
        <fullName evidence="1">Uncharacterized protein</fullName>
    </submittedName>
</protein>
<dbReference type="EMBL" id="UINC01171354">
    <property type="protein sequence ID" value="SVD75882.1"/>
    <property type="molecule type" value="Genomic_DNA"/>
</dbReference>